<keyword evidence="1" id="KW-0472">Membrane</keyword>
<dbReference type="Gene3D" id="3.10.450.40">
    <property type="match status" value="3"/>
</dbReference>
<evidence type="ECO:0000256" key="1">
    <source>
        <dbReference type="SAM" id="Phobius"/>
    </source>
</evidence>
<dbReference type="Pfam" id="PF03413">
    <property type="entry name" value="PepSY"/>
    <property type="match status" value="3"/>
</dbReference>
<protein>
    <submittedName>
        <fullName evidence="4">PepSY domain-containing protein</fullName>
    </submittedName>
</protein>
<feature type="transmembrane region" description="Helical" evidence="1">
    <location>
        <begin position="49"/>
        <end position="68"/>
    </location>
</feature>
<keyword evidence="1" id="KW-1133">Transmembrane helix</keyword>
<feature type="domain" description="PepSY" evidence="2">
    <location>
        <begin position="408"/>
        <end position="463"/>
    </location>
</feature>
<dbReference type="Pfam" id="PF23750">
    <property type="entry name" value="RsgI_M"/>
    <property type="match status" value="1"/>
</dbReference>
<feature type="domain" description="PepSY" evidence="2">
    <location>
        <begin position="248"/>
        <end position="308"/>
    </location>
</feature>
<evidence type="ECO:0000313" key="4">
    <source>
        <dbReference type="EMBL" id="QNL44749.1"/>
    </source>
</evidence>
<evidence type="ECO:0000259" key="3">
    <source>
        <dbReference type="Pfam" id="PF23750"/>
    </source>
</evidence>
<organism evidence="4 5">
    <name type="scientific">Oscillibacter hominis</name>
    <dbReference type="NCBI Taxonomy" id="2763056"/>
    <lineage>
        <taxon>Bacteria</taxon>
        <taxon>Bacillati</taxon>
        <taxon>Bacillota</taxon>
        <taxon>Clostridia</taxon>
        <taxon>Eubacteriales</taxon>
        <taxon>Oscillospiraceae</taxon>
        <taxon>Oscillibacter</taxon>
    </lineage>
</organism>
<gene>
    <name evidence="4" type="ORF">H8790_01455</name>
</gene>
<dbReference type="Proteomes" id="UP000515960">
    <property type="component" value="Chromosome"/>
</dbReference>
<name>A0A7G9B5B8_9FIRM</name>
<dbReference type="RefSeq" id="WP_187333333.1">
    <property type="nucleotide sequence ID" value="NZ_CP060490.1"/>
</dbReference>
<feature type="domain" description="Anti-sigma factor RsgI-like middle" evidence="3">
    <location>
        <begin position="76"/>
        <end position="213"/>
    </location>
</feature>
<keyword evidence="5" id="KW-1185">Reference proteome</keyword>
<dbReference type="EMBL" id="CP060490">
    <property type="protein sequence ID" value="QNL44749.1"/>
    <property type="molecule type" value="Genomic_DNA"/>
</dbReference>
<accession>A0A7G9B5B8</accession>
<proteinExistence type="predicted"/>
<dbReference type="KEGG" id="ohi:H8790_01455"/>
<feature type="domain" description="PepSY" evidence="2">
    <location>
        <begin position="338"/>
        <end position="387"/>
    </location>
</feature>
<dbReference type="InterPro" id="IPR055431">
    <property type="entry name" value="RsgI_M"/>
</dbReference>
<dbReference type="AlphaFoldDB" id="A0A7G9B5B8"/>
<reference evidence="4 5" key="1">
    <citation type="submission" date="2020-08" db="EMBL/GenBank/DDBJ databases">
        <authorList>
            <person name="Liu C."/>
            <person name="Sun Q."/>
        </authorList>
    </citation>
    <scope>NUCLEOTIDE SEQUENCE [LARGE SCALE GENOMIC DNA]</scope>
    <source>
        <strain evidence="4 5">NSJ-62</strain>
    </source>
</reference>
<evidence type="ECO:0000313" key="5">
    <source>
        <dbReference type="Proteomes" id="UP000515960"/>
    </source>
</evidence>
<sequence>MTDQELEQRLKEAVAHAAPNDLDVLLSRCETRKGTVIPMKAKKTPMIRVLVAACLALVLIGGGGGLFYQQAYAVASVVSLDVNPSIELSVNQRETVLACTPLNDEAVEILSDMDGGRDLKGTKLDVAVNAIVGSLVRHGYLGSVSSAILISVEDKDQARAAQLQQELEVSVGSLLETNSANAAVLSQTLTQDAGLEQQARQHHISTGKAALVNQAIGLNSSLKFEDLAALSVEELKDLVEAGAPGMPIGKAEAAYLAQAYAGVLEVNSVTYEVDPELDDSPAHYEVDLYTQAGEFEYKVDSYAGKILSGKANILAGAQESAGTSGTAPGSGDASQGRDRALAAALQHAGLKESQVSGLTVERDEDDGILSYDIEFRTSSAKYEYEVDGSGNVLKYEKEAFAPSSGSDIGREKAKSIALNHAGLKESQVTELKLDWEDNAYEVEFRSGSTDYEYKIDSSSGSILHYEQEQDD</sequence>
<evidence type="ECO:0000259" key="2">
    <source>
        <dbReference type="Pfam" id="PF03413"/>
    </source>
</evidence>
<dbReference type="InterPro" id="IPR025711">
    <property type="entry name" value="PepSY"/>
</dbReference>
<keyword evidence="1" id="KW-0812">Transmembrane</keyword>